<keyword evidence="4" id="KW-1185">Reference proteome</keyword>
<proteinExistence type="predicted"/>
<feature type="transmembrane region" description="Helical" evidence="2">
    <location>
        <begin position="569"/>
        <end position="588"/>
    </location>
</feature>
<evidence type="ECO:0008006" key="5">
    <source>
        <dbReference type="Google" id="ProtNLM"/>
    </source>
</evidence>
<sequence length="673" mass="77140">MSRPRHFEIMGLIRKLCRIDHRSQARHFDVFWSVIIRLWGPIRRLLWRPTERRSFFPGSPNLTAPRTRFSHHELDLQDSVHRSRAERETCQFLADSVCLSSNLPPVLLERADGATFPIQEGTDTMRAMDFPEAEFHPILPVELLRYNQKPPVSNDPATYTVEPLQTDFRSEFPLPSEWTEFVQFEGQVFFSCYRKDKKIITETWLYDPDWMDNILMYIEIIDRFLEANRIQIPPDSELVLEPRCCDGELRCGYYFVNPANRTIFWLQEVPLDRCLKEIRGGPLGPRHAKIQLEYQYWKHFEFFGTVTPAPVLQELNVMIVEAWADVSSSHISTVNHSEGQLKVMQRLVKQAKKDLETGGRGCPSLVGKFMTQFLYERYINFYGQESARLIRHHSIYGEPSWKERRSRLMSLLSPVLFYAPDVHLKSLNKIWVDRIAAKEPWREMIAKEISEWAEHTAFATILLNANVAFLDIPNVESEGPSQSLTQIFSYISTVLVIGSIILGLMLGRQHRTKHIGRAVEAANFLGMHDLETTAIIYALPYALLMYGMIFFLVAFLVSCFWSTTVTTRLTIGISWAIISMLIGWTLIWQSPDDPVTSIVSWLGQVKLTIGERSSPATGDDHPGEIGEEPIEGKIASRIDGEPEDSAGLEMTTLPAQDTEILTPSSLNTAEMIV</sequence>
<accession>A0AAD7JR69</accession>
<name>A0AAD7JR69_9AGAR</name>
<feature type="transmembrane region" description="Helical" evidence="2">
    <location>
        <begin position="487"/>
        <end position="507"/>
    </location>
</feature>
<evidence type="ECO:0000256" key="1">
    <source>
        <dbReference type="SAM" id="MobiDB-lite"/>
    </source>
</evidence>
<keyword evidence="2" id="KW-0812">Transmembrane</keyword>
<keyword evidence="2" id="KW-0472">Membrane</keyword>
<organism evidence="3 4">
    <name type="scientific">Mycena maculata</name>
    <dbReference type="NCBI Taxonomy" id="230809"/>
    <lineage>
        <taxon>Eukaryota</taxon>
        <taxon>Fungi</taxon>
        <taxon>Dikarya</taxon>
        <taxon>Basidiomycota</taxon>
        <taxon>Agaricomycotina</taxon>
        <taxon>Agaricomycetes</taxon>
        <taxon>Agaricomycetidae</taxon>
        <taxon>Agaricales</taxon>
        <taxon>Marasmiineae</taxon>
        <taxon>Mycenaceae</taxon>
        <taxon>Mycena</taxon>
    </lineage>
</organism>
<gene>
    <name evidence="3" type="ORF">DFH07DRAFT_806033</name>
</gene>
<reference evidence="3" key="1">
    <citation type="submission" date="2023-03" db="EMBL/GenBank/DDBJ databases">
        <title>Massive genome expansion in bonnet fungi (Mycena s.s.) driven by repeated elements and novel gene families across ecological guilds.</title>
        <authorList>
            <consortium name="Lawrence Berkeley National Laboratory"/>
            <person name="Harder C.B."/>
            <person name="Miyauchi S."/>
            <person name="Viragh M."/>
            <person name="Kuo A."/>
            <person name="Thoen E."/>
            <person name="Andreopoulos B."/>
            <person name="Lu D."/>
            <person name="Skrede I."/>
            <person name="Drula E."/>
            <person name="Henrissat B."/>
            <person name="Morin E."/>
            <person name="Kohler A."/>
            <person name="Barry K."/>
            <person name="LaButti K."/>
            <person name="Morin E."/>
            <person name="Salamov A."/>
            <person name="Lipzen A."/>
            <person name="Mereny Z."/>
            <person name="Hegedus B."/>
            <person name="Baldrian P."/>
            <person name="Stursova M."/>
            <person name="Weitz H."/>
            <person name="Taylor A."/>
            <person name="Grigoriev I.V."/>
            <person name="Nagy L.G."/>
            <person name="Martin F."/>
            <person name="Kauserud H."/>
        </authorList>
    </citation>
    <scope>NUCLEOTIDE SEQUENCE</scope>
    <source>
        <strain evidence="3">CBHHK188m</strain>
    </source>
</reference>
<dbReference type="Proteomes" id="UP001215280">
    <property type="component" value="Unassembled WGS sequence"/>
</dbReference>
<evidence type="ECO:0000313" key="3">
    <source>
        <dbReference type="EMBL" id="KAJ7770192.1"/>
    </source>
</evidence>
<dbReference type="EMBL" id="JARJLG010000024">
    <property type="protein sequence ID" value="KAJ7770192.1"/>
    <property type="molecule type" value="Genomic_DNA"/>
</dbReference>
<feature type="compositionally biased region" description="Basic and acidic residues" evidence="1">
    <location>
        <begin position="618"/>
        <end position="640"/>
    </location>
</feature>
<evidence type="ECO:0000256" key="2">
    <source>
        <dbReference type="SAM" id="Phobius"/>
    </source>
</evidence>
<feature type="transmembrane region" description="Helical" evidence="2">
    <location>
        <begin position="534"/>
        <end position="557"/>
    </location>
</feature>
<keyword evidence="2" id="KW-1133">Transmembrane helix</keyword>
<comment type="caution">
    <text evidence="3">The sequence shown here is derived from an EMBL/GenBank/DDBJ whole genome shotgun (WGS) entry which is preliminary data.</text>
</comment>
<protein>
    <recommendedName>
        <fullName evidence="5">WW domain-containing protein</fullName>
    </recommendedName>
</protein>
<evidence type="ECO:0000313" key="4">
    <source>
        <dbReference type="Proteomes" id="UP001215280"/>
    </source>
</evidence>
<dbReference type="AlphaFoldDB" id="A0AAD7JR69"/>
<feature type="region of interest" description="Disordered" evidence="1">
    <location>
        <begin position="612"/>
        <end position="651"/>
    </location>
</feature>